<dbReference type="EMBL" id="EQ962655">
    <property type="protein sequence ID" value="EED18654.1"/>
    <property type="molecule type" value="Genomic_DNA"/>
</dbReference>
<protein>
    <recommendedName>
        <fullName evidence="4">RNase H type-1 domain-containing protein</fullName>
    </recommendedName>
</protein>
<sequence>MADKPADLPAINPLQYAPWHPREPRGNTQAQIGAPMGHTKEQAAANFMAFQRTISSSDIVIFSDGSRLADGRAGDSYIGLQAHHQFLRSSLSYRHRKEVFDTEVEAALAGA</sequence>
<reference evidence="3" key="1">
    <citation type="journal article" date="2015" name="Genome Announc.">
        <title>Genome sequence of the AIDS-associated pathogen Penicillium marneffei (ATCC18224) and its near taxonomic relative Talaromyces stipitatus (ATCC10500).</title>
        <authorList>
            <person name="Nierman W.C."/>
            <person name="Fedorova-Abrams N.D."/>
            <person name="Andrianopoulos A."/>
        </authorList>
    </citation>
    <scope>NUCLEOTIDE SEQUENCE [LARGE SCALE GENOMIC DNA]</scope>
    <source>
        <strain evidence="3">ATCC 10500 / CBS 375.48 / QM 6759 / NRRL 1006</strain>
    </source>
</reference>
<proteinExistence type="predicted"/>
<dbReference type="InParanoid" id="B8MAF2"/>
<dbReference type="AlphaFoldDB" id="B8MAF2"/>
<evidence type="ECO:0000256" key="1">
    <source>
        <dbReference type="SAM" id="MobiDB-lite"/>
    </source>
</evidence>
<name>B8MAF2_TALSN</name>
<evidence type="ECO:0000313" key="3">
    <source>
        <dbReference type="Proteomes" id="UP000001745"/>
    </source>
</evidence>
<dbReference type="PANTHER" id="PTHR33481">
    <property type="entry name" value="REVERSE TRANSCRIPTASE"/>
    <property type="match status" value="1"/>
</dbReference>
<gene>
    <name evidence="2" type="ORF">TSTA_123830</name>
</gene>
<dbReference type="GeneID" id="8108294"/>
<dbReference type="PANTHER" id="PTHR33481:SF1">
    <property type="entry name" value="ENDONUCLEASE_EXONUCLEASE_PHOSPHATASE DOMAIN-CONTAINING PROTEIN-RELATED"/>
    <property type="match status" value="1"/>
</dbReference>
<keyword evidence="3" id="KW-1185">Reference proteome</keyword>
<organism evidence="2 3">
    <name type="scientific">Talaromyces stipitatus (strain ATCC 10500 / CBS 375.48 / QM 6759 / NRRL 1006)</name>
    <name type="common">Penicillium stipitatum</name>
    <dbReference type="NCBI Taxonomy" id="441959"/>
    <lineage>
        <taxon>Eukaryota</taxon>
        <taxon>Fungi</taxon>
        <taxon>Dikarya</taxon>
        <taxon>Ascomycota</taxon>
        <taxon>Pezizomycotina</taxon>
        <taxon>Eurotiomycetes</taxon>
        <taxon>Eurotiomycetidae</taxon>
        <taxon>Eurotiales</taxon>
        <taxon>Trichocomaceae</taxon>
        <taxon>Talaromyces</taxon>
        <taxon>Talaromyces sect. Talaromyces</taxon>
    </lineage>
</organism>
<dbReference type="VEuPathDB" id="FungiDB:TSTA_123830"/>
<feature type="region of interest" description="Disordered" evidence="1">
    <location>
        <begin position="1"/>
        <end position="33"/>
    </location>
</feature>
<dbReference type="PhylomeDB" id="B8MAF2"/>
<accession>B8MAF2</accession>
<dbReference type="Proteomes" id="UP000001745">
    <property type="component" value="Unassembled WGS sequence"/>
</dbReference>
<evidence type="ECO:0000313" key="2">
    <source>
        <dbReference type="EMBL" id="EED18654.1"/>
    </source>
</evidence>
<dbReference type="HOGENOM" id="CLU_2160106_0_0_1"/>
<dbReference type="RefSeq" id="XP_002482646.1">
    <property type="nucleotide sequence ID" value="XM_002482601.1"/>
</dbReference>
<evidence type="ECO:0008006" key="4">
    <source>
        <dbReference type="Google" id="ProtNLM"/>
    </source>
</evidence>